<organism evidence="2 3">
    <name type="scientific">Phyllotreta striolata</name>
    <name type="common">Striped flea beetle</name>
    <name type="synonym">Crioceris striolata</name>
    <dbReference type="NCBI Taxonomy" id="444603"/>
    <lineage>
        <taxon>Eukaryota</taxon>
        <taxon>Metazoa</taxon>
        <taxon>Ecdysozoa</taxon>
        <taxon>Arthropoda</taxon>
        <taxon>Hexapoda</taxon>
        <taxon>Insecta</taxon>
        <taxon>Pterygota</taxon>
        <taxon>Neoptera</taxon>
        <taxon>Endopterygota</taxon>
        <taxon>Coleoptera</taxon>
        <taxon>Polyphaga</taxon>
        <taxon>Cucujiformia</taxon>
        <taxon>Chrysomeloidea</taxon>
        <taxon>Chrysomelidae</taxon>
        <taxon>Galerucinae</taxon>
        <taxon>Alticini</taxon>
        <taxon>Phyllotreta</taxon>
    </lineage>
</organism>
<evidence type="ECO:0000313" key="2">
    <source>
        <dbReference type="EMBL" id="CAG9855660.1"/>
    </source>
</evidence>
<dbReference type="AlphaFoldDB" id="A0A9N9XL00"/>
<name>A0A9N9XL00_PHYSR</name>
<evidence type="ECO:0000256" key="1">
    <source>
        <dbReference type="SAM" id="Phobius"/>
    </source>
</evidence>
<keyword evidence="1" id="KW-0472">Membrane</keyword>
<dbReference type="EMBL" id="OU900104">
    <property type="protein sequence ID" value="CAG9855660.1"/>
    <property type="molecule type" value="Genomic_DNA"/>
</dbReference>
<proteinExistence type="predicted"/>
<protein>
    <submittedName>
        <fullName evidence="2">Uncharacterized protein</fullName>
    </submittedName>
</protein>
<keyword evidence="3" id="KW-1185">Reference proteome</keyword>
<keyword evidence="1" id="KW-1133">Transmembrane helix</keyword>
<reference evidence="2" key="1">
    <citation type="submission" date="2022-01" db="EMBL/GenBank/DDBJ databases">
        <authorList>
            <person name="King R."/>
        </authorList>
    </citation>
    <scope>NUCLEOTIDE SEQUENCE</scope>
</reference>
<accession>A0A9N9XL00</accession>
<dbReference type="Proteomes" id="UP001153712">
    <property type="component" value="Chromosome 11"/>
</dbReference>
<gene>
    <name evidence="2" type="ORF">PHYEVI_LOCUS2106</name>
</gene>
<keyword evidence="1" id="KW-0812">Transmembrane</keyword>
<sequence>MFYEDTQVIGLEKLSKLLLMSMFGLEYLQMELAIQNCEPNARVISAIKKMTKNPTGANLTEFLCIYKFYCEKIKALKRAKINLIVRFIRIIKFGVYFFCFLLYVWI</sequence>
<evidence type="ECO:0000313" key="3">
    <source>
        <dbReference type="Proteomes" id="UP001153712"/>
    </source>
</evidence>
<feature type="transmembrane region" description="Helical" evidence="1">
    <location>
        <begin position="83"/>
        <end position="105"/>
    </location>
</feature>